<reference evidence="1" key="1">
    <citation type="submission" date="2022-12" db="EMBL/GenBank/DDBJ databases">
        <title>Draft genome assemblies for two species of Escallonia (Escalloniales).</title>
        <authorList>
            <person name="Chanderbali A."/>
            <person name="Dervinis C."/>
            <person name="Anghel I."/>
            <person name="Soltis D."/>
            <person name="Soltis P."/>
            <person name="Zapata F."/>
        </authorList>
    </citation>
    <scope>NUCLEOTIDE SEQUENCE</scope>
    <source>
        <strain evidence="1">UCBG92.1500</strain>
        <tissue evidence="1">Leaf</tissue>
    </source>
</reference>
<dbReference type="Pfam" id="PF14223">
    <property type="entry name" value="Retrotran_gag_2"/>
    <property type="match status" value="1"/>
</dbReference>
<dbReference type="EMBL" id="JAVXUO010000262">
    <property type="protein sequence ID" value="KAK2993907.1"/>
    <property type="molecule type" value="Genomic_DNA"/>
</dbReference>
<dbReference type="PANTHER" id="PTHR11439">
    <property type="entry name" value="GAG-POL-RELATED RETROTRANSPOSON"/>
    <property type="match status" value="1"/>
</dbReference>
<gene>
    <name evidence="1" type="ORF">RJ640_012781</name>
</gene>
<evidence type="ECO:0000313" key="1">
    <source>
        <dbReference type="EMBL" id="KAK2993907.1"/>
    </source>
</evidence>
<organism evidence="1 2">
    <name type="scientific">Escallonia rubra</name>
    <dbReference type="NCBI Taxonomy" id="112253"/>
    <lineage>
        <taxon>Eukaryota</taxon>
        <taxon>Viridiplantae</taxon>
        <taxon>Streptophyta</taxon>
        <taxon>Embryophyta</taxon>
        <taxon>Tracheophyta</taxon>
        <taxon>Spermatophyta</taxon>
        <taxon>Magnoliopsida</taxon>
        <taxon>eudicotyledons</taxon>
        <taxon>Gunneridae</taxon>
        <taxon>Pentapetalae</taxon>
        <taxon>asterids</taxon>
        <taxon>campanulids</taxon>
        <taxon>Escalloniales</taxon>
        <taxon>Escalloniaceae</taxon>
        <taxon>Escallonia</taxon>
    </lineage>
</organism>
<evidence type="ECO:0000313" key="2">
    <source>
        <dbReference type="Proteomes" id="UP001187471"/>
    </source>
</evidence>
<comment type="caution">
    <text evidence="1">The sequence shown here is derived from an EMBL/GenBank/DDBJ whole genome shotgun (WGS) entry which is preliminary data.</text>
</comment>
<dbReference type="PANTHER" id="PTHR11439:SF483">
    <property type="entry name" value="PEPTIDE SYNTHASE GLIP-LIKE, PUTATIVE (AFU_ORTHOLOGUE AFUA_3G12920)-RELATED"/>
    <property type="match status" value="1"/>
</dbReference>
<protein>
    <submittedName>
        <fullName evidence="1">Uncharacterized protein</fullName>
    </submittedName>
</protein>
<accession>A0AA88RQW1</accession>
<dbReference type="Proteomes" id="UP001187471">
    <property type="component" value="Unassembled WGS sequence"/>
</dbReference>
<name>A0AA88RQW1_9ASTE</name>
<dbReference type="AlphaFoldDB" id="A0AA88RQW1"/>
<keyword evidence="2" id="KW-1185">Reference proteome</keyword>
<sequence>MTVVVRTFFLYQEIWEVVEDGYQEQEQASLSGNQLKQYKEIIKKDASALCYIQQRVNKSIFPRIFGIKKAKEAWEVLRQEFQGAGKVISIKLQTLWRDFDNLMMKETEKFQEFFSRVAEIVNQIRSYGDTIEEKKIVEKILRSLPQRFEHVVTKKFHMAKCKPAPTPVVVNGKLSKNDSIKKADETLYRKLVGSLIYLTNTRPDIVYAVSIVSRFMSEPSKLHFAAAKSILKYVKGTQSYGIFYTRDEDHNLIGYTNSDWAGSSDDRKSTSGKDKQNRIQGIFSVMY</sequence>
<proteinExistence type="predicted"/>